<dbReference type="InterPro" id="IPR000292">
    <property type="entry name" value="For/NO2_transpt"/>
</dbReference>
<dbReference type="RefSeq" id="WP_155319193.1">
    <property type="nucleotide sequence ID" value="NZ_AP021874.1"/>
</dbReference>
<keyword evidence="8" id="KW-1185">Reference proteome</keyword>
<dbReference type="GO" id="GO:0005886">
    <property type="term" value="C:plasma membrane"/>
    <property type="evidence" value="ECO:0007669"/>
    <property type="project" value="TreeGrafter"/>
</dbReference>
<keyword evidence="4 6" id="KW-0472">Membrane</keyword>
<evidence type="ECO:0000256" key="1">
    <source>
        <dbReference type="ARBA" id="ARBA00004141"/>
    </source>
</evidence>
<dbReference type="PANTHER" id="PTHR30520">
    <property type="entry name" value="FORMATE TRANSPORTER-RELATED"/>
    <property type="match status" value="1"/>
</dbReference>
<organism evidence="7 8">
    <name type="scientific">Desulfosarcina alkanivorans</name>
    <dbReference type="NCBI Taxonomy" id="571177"/>
    <lineage>
        <taxon>Bacteria</taxon>
        <taxon>Pseudomonadati</taxon>
        <taxon>Thermodesulfobacteriota</taxon>
        <taxon>Desulfobacteria</taxon>
        <taxon>Desulfobacterales</taxon>
        <taxon>Desulfosarcinaceae</taxon>
        <taxon>Desulfosarcina</taxon>
    </lineage>
</organism>
<dbReference type="Gene3D" id="1.20.1080.10">
    <property type="entry name" value="Glycerol uptake facilitator protein"/>
    <property type="match status" value="1"/>
</dbReference>
<evidence type="ECO:0008006" key="9">
    <source>
        <dbReference type="Google" id="ProtNLM"/>
    </source>
</evidence>
<dbReference type="KEGG" id="dalk:DSCA_52650"/>
<accession>A0A5K7YSG1</accession>
<dbReference type="InterPro" id="IPR023271">
    <property type="entry name" value="Aquaporin-like"/>
</dbReference>
<sequence>MRDQKLPLNMDAFPPPKIAERCEAAGILKAKLDFWTLMVLSILFPITAFVAAGFEHCVANMYFIPVALLVKKWAPQGFWSMVGKTAADYPDLSWHNFIFVNMIPVTIGNIIGGAFLVGLVYWIAYRRKEGLRIKL</sequence>
<feature type="transmembrane region" description="Helical" evidence="6">
    <location>
        <begin position="98"/>
        <end position="124"/>
    </location>
</feature>
<comment type="subcellular location">
    <subcellularLocation>
        <location evidence="1">Membrane</location>
        <topology evidence="1">Multi-pass membrane protein</topology>
    </subcellularLocation>
</comment>
<evidence type="ECO:0000256" key="4">
    <source>
        <dbReference type="ARBA" id="ARBA00023136"/>
    </source>
</evidence>
<comment type="similarity">
    <text evidence="5">Belongs to the FNT transporter (TC 1.A.16) family.</text>
</comment>
<reference evidence="7 8" key="1">
    <citation type="submission" date="2019-11" db="EMBL/GenBank/DDBJ databases">
        <title>Comparative genomics of hydrocarbon-degrading Desulfosarcina strains.</title>
        <authorList>
            <person name="Watanabe M."/>
            <person name="Kojima H."/>
            <person name="Fukui M."/>
        </authorList>
    </citation>
    <scope>NUCLEOTIDE SEQUENCE [LARGE SCALE GENOMIC DNA]</scope>
    <source>
        <strain evidence="7 8">PL12</strain>
    </source>
</reference>
<dbReference type="Proteomes" id="UP000427906">
    <property type="component" value="Chromosome"/>
</dbReference>
<evidence type="ECO:0000313" key="8">
    <source>
        <dbReference type="Proteomes" id="UP000427906"/>
    </source>
</evidence>
<evidence type="ECO:0000313" key="7">
    <source>
        <dbReference type="EMBL" id="BBO71335.1"/>
    </source>
</evidence>
<proteinExistence type="inferred from homology"/>
<gene>
    <name evidence="7" type="ORF">DSCA_52650</name>
</gene>
<feature type="transmembrane region" description="Helical" evidence="6">
    <location>
        <begin position="34"/>
        <end position="54"/>
    </location>
</feature>
<dbReference type="AlphaFoldDB" id="A0A5K7YSG1"/>
<keyword evidence="2 6" id="KW-0812">Transmembrane</keyword>
<dbReference type="EMBL" id="AP021874">
    <property type="protein sequence ID" value="BBO71335.1"/>
    <property type="molecule type" value="Genomic_DNA"/>
</dbReference>
<evidence type="ECO:0000256" key="5">
    <source>
        <dbReference type="ARBA" id="ARBA00049660"/>
    </source>
</evidence>
<keyword evidence="3 6" id="KW-1133">Transmembrane helix</keyword>
<name>A0A5K7YSG1_9BACT</name>
<dbReference type="Pfam" id="PF01226">
    <property type="entry name" value="Form_Nir_trans"/>
    <property type="match status" value="1"/>
</dbReference>
<evidence type="ECO:0000256" key="2">
    <source>
        <dbReference type="ARBA" id="ARBA00022692"/>
    </source>
</evidence>
<evidence type="ECO:0000256" key="3">
    <source>
        <dbReference type="ARBA" id="ARBA00022989"/>
    </source>
</evidence>
<dbReference type="OrthoDB" id="9786493at2"/>
<dbReference type="PANTHER" id="PTHR30520:SF6">
    <property type="entry name" value="FORMATE_NITRATE FAMILY TRANSPORTER (EUROFUNG)"/>
    <property type="match status" value="1"/>
</dbReference>
<dbReference type="GO" id="GO:0015499">
    <property type="term" value="F:formate transmembrane transporter activity"/>
    <property type="evidence" value="ECO:0007669"/>
    <property type="project" value="TreeGrafter"/>
</dbReference>
<evidence type="ECO:0000256" key="6">
    <source>
        <dbReference type="SAM" id="Phobius"/>
    </source>
</evidence>
<protein>
    <recommendedName>
        <fullName evidence="9">Formate transporter</fullName>
    </recommendedName>
</protein>